<evidence type="ECO:0000313" key="1">
    <source>
        <dbReference type="EMBL" id="MBX73585.1"/>
    </source>
</evidence>
<sequence>MLLGPVIY</sequence>
<proteinExistence type="predicted"/>
<protein>
    <submittedName>
        <fullName evidence="1">Uncharacterized protein</fullName>
    </submittedName>
</protein>
<reference evidence="1" key="1">
    <citation type="submission" date="2018-02" db="EMBL/GenBank/DDBJ databases">
        <title>Rhizophora mucronata_Transcriptome.</title>
        <authorList>
            <person name="Meera S.P."/>
            <person name="Sreeshan A."/>
            <person name="Augustine A."/>
        </authorList>
    </citation>
    <scope>NUCLEOTIDE SEQUENCE</scope>
    <source>
        <tissue evidence="1">Leaf</tissue>
    </source>
</reference>
<name>A0A2P2R2V1_RHIMU</name>
<accession>A0A2P2R2V1</accession>
<dbReference type="EMBL" id="GGEC01093101">
    <property type="protein sequence ID" value="MBX73585.1"/>
    <property type="molecule type" value="Transcribed_RNA"/>
</dbReference>
<organism evidence="1">
    <name type="scientific">Rhizophora mucronata</name>
    <name type="common">Asiatic mangrove</name>
    <dbReference type="NCBI Taxonomy" id="61149"/>
    <lineage>
        <taxon>Eukaryota</taxon>
        <taxon>Viridiplantae</taxon>
        <taxon>Streptophyta</taxon>
        <taxon>Embryophyta</taxon>
        <taxon>Tracheophyta</taxon>
        <taxon>Spermatophyta</taxon>
        <taxon>Magnoliopsida</taxon>
        <taxon>eudicotyledons</taxon>
        <taxon>Gunneridae</taxon>
        <taxon>Pentapetalae</taxon>
        <taxon>rosids</taxon>
        <taxon>fabids</taxon>
        <taxon>Malpighiales</taxon>
        <taxon>Rhizophoraceae</taxon>
        <taxon>Rhizophora</taxon>
    </lineage>
</organism>